<dbReference type="AlphaFoldDB" id="A0A099I2S3"/>
<evidence type="ECO:0000256" key="5">
    <source>
        <dbReference type="ARBA" id="ARBA00022801"/>
    </source>
</evidence>
<dbReference type="InterPro" id="IPR051464">
    <property type="entry name" value="Peptidase_M42_aminopept"/>
</dbReference>
<keyword evidence="2" id="KW-0031">Aminopeptidase</keyword>
<dbReference type="EMBL" id="JQIF01000090">
    <property type="protein sequence ID" value="KGJ51980.1"/>
    <property type="molecule type" value="Genomic_DNA"/>
</dbReference>
<feature type="active site" description="Proton acceptor" evidence="7">
    <location>
        <position position="212"/>
    </location>
</feature>
<protein>
    <submittedName>
        <fullName evidence="10">M42 family peptidase</fullName>
    </submittedName>
    <submittedName>
        <fullName evidence="9">Peptidase M42</fullName>
    </submittedName>
</protein>
<comment type="cofactor">
    <cofactor evidence="8">
        <name>a divalent metal cation</name>
        <dbReference type="ChEBI" id="CHEBI:60240"/>
    </cofactor>
    <text evidence="8">Binds 2 divalent metal cations per subunit.</text>
</comment>
<dbReference type="EMBL" id="CP048838">
    <property type="protein sequence ID" value="QJA04301.1"/>
    <property type="molecule type" value="Genomic_DNA"/>
</dbReference>
<organism evidence="9 11">
    <name type="scientific">Clostridium innocuum</name>
    <dbReference type="NCBI Taxonomy" id="1522"/>
    <lineage>
        <taxon>Bacteria</taxon>
        <taxon>Bacillati</taxon>
        <taxon>Bacillota</taxon>
        <taxon>Clostridia</taxon>
        <taxon>Eubacteriales</taxon>
        <taxon>Clostridiaceae</taxon>
        <taxon>Clostridium</taxon>
    </lineage>
</organism>
<dbReference type="GO" id="GO:0046872">
    <property type="term" value="F:metal ion binding"/>
    <property type="evidence" value="ECO:0007669"/>
    <property type="project" value="UniProtKB-UniRule"/>
</dbReference>
<dbReference type="Proteomes" id="UP000030008">
    <property type="component" value="Unassembled WGS sequence"/>
</dbReference>
<dbReference type="Pfam" id="PF05343">
    <property type="entry name" value="Peptidase_M42"/>
    <property type="match status" value="1"/>
</dbReference>
<evidence type="ECO:0000256" key="1">
    <source>
        <dbReference type="ARBA" id="ARBA00006272"/>
    </source>
</evidence>
<evidence type="ECO:0000256" key="3">
    <source>
        <dbReference type="ARBA" id="ARBA00022670"/>
    </source>
</evidence>
<keyword evidence="3" id="KW-0645">Protease</keyword>
<evidence type="ECO:0000256" key="4">
    <source>
        <dbReference type="ARBA" id="ARBA00022723"/>
    </source>
</evidence>
<reference evidence="9 11" key="1">
    <citation type="submission" date="2014-08" db="EMBL/GenBank/DDBJ databases">
        <title>Clostridium innocuum, an unnegligible vancomycin-resistant pathogen causing extra-intestinal infections.</title>
        <authorList>
            <person name="Feng Y."/>
            <person name="Chiu C.-H."/>
        </authorList>
    </citation>
    <scope>NUCLEOTIDE SEQUENCE [LARGE SCALE GENOMIC DNA]</scope>
    <source>
        <strain evidence="9 11">AN88</strain>
    </source>
</reference>
<evidence type="ECO:0000256" key="8">
    <source>
        <dbReference type="PIRSR" id="PIRSR001123-2"/>
    </source>
</evidence>
<feature type="binding site" evidence="8">
    <location>
        <position position="322"/>
    </location>
    <ligand>
        <name>Zn(2+)</name>
        <dbReference type="ChEBI" id="CHEBI:29105"/>
        <label>2</label>
    </ligand>
</feature>
<comment type="similarity">
    <text evidence="1 6">Belongs to the peptidase M42 family.</text>
</comment>
<dbReference type="Proteomes" id="UP000503330">
    <property type="component" value="Chromosome"/>
</dbReference>
<proteinExistence type="inferred from homology"/>
<evidence type="ECO:0000256" key="7">
    <source>
        <dbReference type="PIRSR" id="PIRSR001123-1"/>
    </source>
</evidence>
<feature type="binding site" evidence="8">
    <location>
        <position position="213"/>
    </location>
    <ligand>
        <name>Zn(2+)</name>
        <dbReference type="ChEBI" id="CHEBI:29105"/>
        <label>2</label>
    </ligand>
</feature>
<feature type="binding site" evidence="8">
    <location>
        <position position="180"/>
    </location>
    <ligand>
        <name>Zn(2+)</name>
        <dbReference type="ChEBI" id="CHEBI:29105"/>
        <label>2</label>
    </ligand>
</feature>
<accession>A0A099I2S3</accession>
<dbReference type="Gene3D" id="3.40.630.10">
    <property type="entry name" value="Zn peptidases"/>
    <property type="match status" value="1"/>
</dbReference>
<dbReference type="InterPro" id="IPR023367">
    <property type="entry name" value="Peptidase_M42_dom2"/>
</dbReference>
<evidence type="ECO:0000313" key="10">
    <source>
        <dbReference type="EMBL" id="QJA04301.1"/>
    </source>
</evidence>
<dbReference type="PANTHER" id="PTHR32481">
    <property type="entry name" value="AMINOPEPTIDASE"/>
    <property type="match status" value="1"/>
</dbReference>
<evidence type="ECO:0000256" key="6">
    <source>
        <dbReference type="PIRNR" id="PIRNR001123"/>
    </source>
</evidence>
<feature type="binding site" evidence="8">
    <location>
        <position position="180"/>
    </location>
    <ligand>
        <name>Zn(2+)</name>
        <dbReference type="ChEBI" id="CHEBI:29105"/>
        <label>1</label>
    </ligand>
</feature>
<evidence type="ECO:0000313" key="9">
    <source>
        <dbReference type="EMBL" id="KGJ51980.1"/>
    </source>
</evidence>
<name>A0A099I2S3_CLOIN</name>
<evidence type="ECO:0000313" key="12">
    <source>
        <dbReference type="Proteomes" id="UP000503330"/>
    </source>
</evidence>
<sequence>MKQIDRIRKFSDAFGPSGFEDAVVAYAQEEVREICTCKEDHMRNLYMNLKGNSQGGVNIMLDAHSDEVGFIVQAVKSNGLLRFLPLGGWDVKNIIANKVLIKNRDGKLIPGIVCSKPVHFMNASEQGKALDFADVLIDVGATSAQEVQESFRIGIGAPIVPDVTCTYDEEHQTFMGKAFDNRIGCAAVVETLCRLHGRTLTNTVSATLSSQEEVGERGMTCVMNNVKPDVVICFEGCPADDSFEEEYMIQSALKKGPMLRHFDRSMITSPRFQRFALELAHANDIPVQESVRKGGGTNGGITHTAQFGIPTIVIGVPVRYAHSSYGILAYQDYEHAVELAVQIVEGLSKDIAESF</sequence>
<dbReference type="SUPFAM" id="SSF53187">
    <property type="entry name" value="Zn-dependent exopeptidases"/>
    <property type="match status" value="1"/>
</dbReference>
<dbReference type="Gene3D" id="2.40.30.40">
    <property type="entry name" value="Peptidase M42, domain 2"/>
    <property type="match status" value="1"/>
</dbReference>
<dbReference type="PANTHER" id="PTHR32481:SF0">
    <property type="entry name" value="AMINOPEPTIDASE YPDE-RELATED"/>
    <property type="match status" value="1"/>
</dbReference>
<reference evidence="10 12" key="2">
    <citation type="submission" date="2020-02" db="EMBL/GenBank/DDBJ databases">
        <authorList>
            <person name="Kociolek L.K."/>
            <person name="Ozer E.A."/>
        </authorList>
    </citation>
    <scope>NUCLEOTIDE SEQUENCE [LARGE SCALE GENOMIC DNA]</scope>
    <source>
        <strain evidence="10 12">ATCC 14501</strain>
    </source>
</reference>
<dbReference type="PIRSF" id="PIRSF001123">
    <property type="entry name" value="PepA_GA"/>
    <property type="match status" value="1"/>
</dbReference>
<feature type="binding site" evidence="8">
    <location>
        <position position="64"/>
    </location>
    <ligand>
        <name>Zn(2+)</name>
        <dbReference type="ChEBI" id="CHEBI:29105"/>
        <label>1</label>
    </ligand>
</feature>
<feature type="binding site" evidence="8">
    <location>
        <position position="235"/>
    </location>
    <ligand>
        <name>Zn(2+)</name>
        <dbReference type="ChEBI" id="CHEBI:29105"/>
        <label>1</label>
    </ligand>
</feature>
<evidence type="ECO:0000313" key="11">
    <source>
        <dbReference type="Proteomes" id="UP000030008"/>
    </source>
</evidence>
<dbReference type="GO" id="GO:0006508">
    <property type="term" value="P:proteolysis"/>
    <property type="evidence" value="ECO:0007669"/>
    <property type="project" value="UniProtKB-KW"/>
</dbReference>
<dbReference type="InterPro" id="IPR008007">
    <property type="entry name" value="Peptidase_M42"/>
</dbReference>
<keyword evidence="5" id="KW-0378">Hydrolase</keyword>
<dbReference type="GO" id="GO:0004177">
    <property type="term" value="F:aminopeptidase activity"/>
    <property type="evidence" value="ECO:0007669"/>
    <property type="project" value="UniProtKB-UniRule"/>
</dbReference>
<gene>
    <name evidence="9" type="ORF">CIAN88_17430</name>
    <name evidence="10" type="ORF">G4D54_18655</name>
</gene>
<dbReference type="RefSeq" id="WP_002611108.1">
    <property type="nucleotide sequence ID" value="NZ_BAAACC010000023.1"/>
</dbReference>
<keyword evidence="4 8" id="KW-0479">Metal-binding</keyword>
<dbReference type="GeneID" id="61927602"/>
<dbReference type="SUPFAM" id="SSF101821">
    <property type="entry name" value="Aminopeptidase/glucanase lid domain"/>
    <property type="match status" value="1"/>
</dbReference>
<evidence type="ECO:0000256" key="2">
    <source>
        <dbReference type="ARBA" id="ARBA00022438"/>
    </source>
</evidence>